<evidence type="ECO:0000256" key="4">
    <source>
        <dbReference type="RuleBase" id="RU004005"/>
    </source>
</evidence>
<comment type="similarity">
    <text evidence="1 4">Belongs to the universal ribosomal protein uL22 family.</text>
</comment>
<keyword evidence="7" id="KW-1185">Reference proteome</keyword>
<sequence length="315" mass="34925">MTMIVRRIGASAAASARKCCAGRTVDARRVTLPRAAAVFVSSSSSGSSNSRRSIATSSSSHGILDTLSSTFRRIAVGGREERENQQKRQGLLPDEAKRLEDDSKRAAAYAAMAADGSALIDEPESLEVFTAAQAEEARRRERQLRRQARKRWNARDPATGAALEHKYSTAQFKISPRKLNMLAHQIAHKPVDHAILQMEFSSKRAARRIKSTLALARDHAIAKGMDPARLVVSEAWVGKGLYHARPDYKGRARMGIKHHPSARMSIVLRNGQTHEDREKTEFLKAERLLRSLGTGGVARTERPIINVHQRPGWAW</sequence>
<dbReference type="SUPFAM" id="SSF54843">
    <property type="entry name" value="Ribosomal protein L22"/>
    <property type="match status" value="1"/>
</dbReference>
<keyword evidence="3 4" id="KW-0687">Ribonucleoprotein</keyword>
<dbReference type="InterPro" id="IPR001063">
    <property type="entry name" value="Ribosomal_uL22"/>
</dbReference>
<gene>
    <name evidence="6" type="ORF">OC842_004429</name>
</gene>
<dbReference type="InterPro" id="IPR036394">
    <property type="entry name" value="Ribosomal_uL22_sf"/>
</dbReference>
<dbReference type="Gene3D" id="3.90.470.10">
    <property type="entry name" value="Ribosomal protein L22/L17"/>
    <property type="match status" value="1"/>
</dbReference>
<comment type="caution">
    <text evidence="6">The sequence shown here is derived from an EMBL/GenBank/DDBJ whole genome shotgun (WGS) entry which is preliminary data.</text>
</comment>
<evidence type="ECO:0000256" key="3">
    <source>
        <dbReference type="ARBA" id="ARBA00023274"/>
    </source>
</evidence>
<dbReference type="Proteomes" id="UP001176521">
    <property type="component" value="Unassembled WGS sequence"/>
</dbReference>
<dbReference type="GO" id="GO:0003735">
    <property type="term" value="F:structural constituent of ribosome"/>
    <property type="evidence" value="ECO:0007669"/>
    <property type="project" value="InterPro"/>
</dbReference>
<protein>
    <recommendedName>
        <fullName evidence="8">Ribosomal protein L22</fullName>
    </recommendedName>
</protein>
<evidence type="ECO:0000256" key="5">
    <source>
        <dbReference type="SAM" id="MobiDB-lite"/>
    </source>
</evidence>
<dbReference type="AlphaFoldDB" id="A0AAN6G9D3"/>
<evidence type="ECO:0008006" key="8">
    <source>
        <dbReference type="Google" id="ProtNLM"/>
    </source>
</evidence>
<proteinExistence type="inferred from homology"/>
<dbReference type="EMBL" id="JAPDMQ010000261">
    <property type="protein sequence ID" value="KAK0528848.1"/>
    <property type="molecule type" value="Genomic_DNA"/>
</dbReference>
<dbReference type="Pfam" id="PF00237">
    <property type="entry name" value="Ribosomal_L22"/>
    <property type="match status" value="1"/>
</dbReference>
<accession>A0AAN6G9D3</accession>
<keyword evidence="2 4" id="KW-0689">Ribosomal protein</keyword>
<evidence type="ECO:0000256" key="2">
    <source>
        <dbReference type="ARBA" id="ARBA00022980"/>
    </source>
</evidence>
<evidence type="ECO:0000313" key="6">
    <source>
        <dbReference type="EMBL" id="KAK0528848.1"/>
    </source>
</evidence>
<name>A0AAN6G9D3_9BASI</name>
<dbReference type="PANTHER" id="PTHR13501:SF8">
    <property type="entry name" value="LARGE RIBOSOMAL SUBUNIT PROTEIN UL22M"/>
    <property type="match status" value="1"/>
</dbReference>
<reference evidence="6" key="1">
    <citation type="journal article" date="2023" name="PhytoFront">
        <title>Draft Genome Resources of Seven Strains of Tilletia horrida, Causal Agent of Kernel Smut of Rice.</title>
        <authorList>
            <person name="Khanal S."/>
            <person name="Antony Babu S."/>
            <person name="Zhou X.G."/>
        </authorList>
    </citation>
    <scope>NUCLEOTIDE SEQUENCE</scope>
    <source>
        <strain evidence="6">TX3</strain>
    </source>
</reference>
<dbReference type="PANTHER" id="PTHR13501">
    <property type="entry name" value="CHLOROPLAST 50S RIBOSOMAL PROTEIN L22-RELATED"/>
    <property type="match status" value="1"/>
</dbReference>
<dbReference type="InterPro" id="IPR047867">
    <property type="entry name" value="Ribosomal_uL22_bac/org-type"/>
</dbReference>
<evidence type="ECO:0000256" key="1">
    <source>
        <dbReference type="ARBA" id="ARBA00009451"/>
    </source>
</evidence>
<dbReference type="GO" id="GO:0006412">
    <property type="term" value="P:translation"/>
    <property type="evidence" value="ECO:0007669"/>
    <property type="project" value="InterPro"/>
</dbReference>
<evidence type="ECO:0000313" key="7">
    <source>
        <dbReference type="Proteomes" id="UP001176521"/>
    </source>
</evidence>
<feature type="region of interest" description="Disordered" evidence="5">
    <location>
        <begin position="77"/>
        <end position="98"/>
    </location>
</feature>
<organism evidence="6 7">
    <name type="scientific">Tilletia horrida</name>
    <dbReference type="NCBI Taxonomy" id="155126"/>
    <lineage>
        <taxon>Eukaryota</taxon>
        <taxon>Fungi</taxon>
        <taxon>Dikarya</taxon>
        <taxon>Basidiomycota</taxon>
        <taxon>Ustilaginomycotina</taxon>
        <taxon>Exobasidiomycetes</taxon>
        <taxon>Tilletiales</taxon>
        <taxon>Tilletiaceae</taxon>
        <taxon>Tilletia</taxon>
    </lineage>
</organism>
<dbReference type="GO" id="GO:0005762">
    <property type="term" value="C:mitochondrial large ribosomal subunit"/>
    <property type="evidence" value="ECO:0007669"/>
    <property type="project" value="TreeGrafter"/>
</dbReference>